<proteinExistence type="predicted"/>
<evidence type="ECO:0000256" key="1">
    <source>
        <dbReference type="ARBA" id="ARBA00004141"/>
    </source>
</evidence>
<name>A0A563DWW3_9MICO</name>
<dbReference type="PANTHER" id="PTHR30071">
    <property type="entry name" value="HEME EXPORTER PROTEIN C"/>
    <property type="match status" value="1"/>
</dbReference>
<dbReference type="InterPro" id="IPR017562">
    <property type="entry name" value="Cyt_c_biogenesis_CcsA"/>
</dbReference>
<evidence type="ECO:0000256" key="7">
    <source>
        <dbReference type="SAM" id="Phobius"/>
    </source>
</evidence>
<dbReference type="InterPro" id="IPR002541">
    <property type="entry name" value="Cyt_c_assembly"/>
</dbReference>
<dbReference type="PANTHER" id="PTHR30071:SF1">
    <property type="entry name" value="CYTOCHROME B_B6 PROTEIN-RELATED"/>
    <property type="match status" value="1"/>
</dbReference>
<evidence type="ECO:0000313" key="10">
    <source>
        <dbReference type="Proteomes" id="UP000320244"/>
    </source>
</evidence>
<dbReference type="Pfam" id="PF01578">
    <property type="entry name" value="Cytochrom_C_asm"/>
    <property type="match status" value="1"/>
</dbReference>
<dbReference type="GO" id="GO:0005886">
    <property type="term" value="C:plasma membrane"/>
    <property type="evidence" value="ECO:0007669"/>
    <property type="project" value="TreeGrafter"/>
</dbReference>
<evidence type="ECO:0000259" key="8">
    <source>
        <dbReference type="Pfam" id="PF01578"/>
    </source>
</evidence>
<dbReference type="RefSeq" id="WP_146318419.1">
    <property type="nucleotide sequence ID" value="NZ_VCQV01000025.1"/>
</dbReference>
<organism evidence="9 10">
    <name type="scientific">Leekyejoonella antrihumi</name>
    <dbReference type="NCBI Taxonomy" id="1660198"/>
    <lineage>
        <taxon>Bacteria</taxon>
        <taxon>Bacillati</taxon>
        <taxon>Actinomycetota</taxon>
        <taxon>Actinomycetes</taxon>
        <taxon>Micrococcales</taxon>
        <taxon>Dermacoccaceae</taxon>
        <taxon>Leekyejoonella</taxon>
    </lineage>
</organism>
<reference evidence="9 10" key="1">
    <citation type="submission" date="2019-05" db="EMBL/GenBank/DDBJ databases">
        <authorList>
            <person name="Lee S.D."/>
        </authorList>
    </citation>
    <scope>NUCLEOTIDE SEQUENCE [LARGE SCALE GENOMIC DNA]</scope>
    <source>
        <strain evidence="9 10">C5-26</strain>
    </source>
</reference>
<dbReference type="EMBL" id="VCQV01000025">
    <property type="protein sequence ID" value="TWP34695.1"/>
    <property type="molecule type" value="Genomic_DNA"/>
</dbReference>
<reference evidence="9 10" key="2">
    <citation type="submission" date="2019-08" db="EMBL/GenBank/DDBJ databases">
        <title>Jejuicoccus antrihumi gen. nov., sp. nov., a new member of the family Dermacoccaceae isolated from a cave.</title>
        <authorList>
            <person name="Schumann P."/>
            <person name="Kim I.S."/>
        </authorList>
    </citation>
    <scope>NUCLEOTIDE SEQUENCE [LARGE SCALE GENOMIC DNA]</scope>
    <source>
        <strain evidence="9 10">C5-26</strain>
    </source>
</reference>
<evidence type="ECO:0000256" key="5">
    <source>
        <dbReference type="ARBA" id="ARBA00023136"/>
    </source>
</evidence>
<keyword evidence="3" id="KW-0201">Cytochrome c-type biogenesis</keyword>
<keyword evidence="4 7" id="KW-1133">Transmembrane helix</keyword>
<dbReference type="OrthoDB" id="9814290at2"/>
<evidence type="ECO:0000256" key="4">
    <source>
        <dbReference type="ARBA" id="ARBA00022989"/>
    </source>
</evidence>
<feature type="transmembrane region" description="Helical" evidence="7">
    <location>
        <begin position="163"/>
        <end position="186"/>
    </location>
</feature>
<protein>
    <submittedName>
        <fullName evidence="9">C-type cytochrome biogenesis protein CcsB</fullName>
    </submittedName>
</protein>
<dbReference type="AlphaFoldDB" id="A0A563DWW3"/>
<dbReference type="GO" id="GO:0017004">
    <property type="term" value="P:cytochrome complex assembly"/>
    <property type="evidence" value="ECO:0007669"/>
    <property type="project" value="UniProtKB-KW"/>
</dbReference>
<feature type="transmembrane region" description="Helical" evidence="7">
    <location>
        <begin position="198"/>
        <end position="224"/>
    </location>
</feature>
<accession>A0A563DWW3</accession>
<feature type="transmembrane region" description="Helical" evidence="7">
    <location>
        <begin position="322"/>
        <end position="344"/>
    </location>
</feature>
<dbReference type="GO" id="GO:0020037">
    <property type="term" value="F:heme binding"/>
    <property type="evidence" value="ECO:0007669"/>
    <property type="project" value="InterPro"/>
</dbReference>
<feature type="transmembrane region" description="Helical" evidence="7">
    <location>
        <begin position="139"/>
        <end position="156"/>
    </location>
</feature>
<feature type="transmembrane region" description="Helical" evidence="7">
    <location>
        <begin position="259"/>
        <end position="281"/>
    </location>
</feature>
<gene>
    <name evidence="9" type="primary">ccsB</name>
    <name evidence="9" type="ORF">FGL98_16410</name>
</gene>
<sequence>MITAATDHVANAALNTASIHFLWSSAAVLTLAMLAFGIDLAGFPARDARAKEREAERAKALENSAVAQKVATGAGGGTAVLDSAPRPANPAEGGDAEEKRKWAGIGMSLSWLGGLLLVANVVFRAWSVDRPPLANMYEFAAVGTMFVMVAFLGWSLRKDVRWLGLFVVAPVVLVEMLCAVVFYTAASSVLPSLKSPWLMIHVTVATLSIALFTIAFSLTILYFIQLWREEKDEEWQAEGGARFRFMDSMPKSDVLDRTSYGVIILAFPLWTFTLIAGSIWAQKAWGSYWTWDPKEVWTLVIWVVYAAYLHARLTAGWTGKKAAYIALAGFACILVNYMIVNVFFVGMHSYSGM</sequence>
<dbReference type="Proteomes" id="UP000320244">
    <property type="component" value="Unassembled WGS sequence"/>
</dbReference>
<keyword evidence="5 7" id="KW-0472">Membrane</keyword>
<feature type="region of interest" description="Disordered" evidence="6">
    <location>
        <begin position="77"/>
        <end position="97"/>
    </location>
</feature>
<feature type="domain" description="Cytochrome c assembly protein" evidence="8">
    <location>
        <begin position="142"/>
        <end position="348"/>
    </location>
</feature>
<dbReference type="NCBIfam" id="TIGR03144">
    <property type="entry name" value="cytochr_II_ccsB"/>
    <property type="match status" value="1"/>
</dbReference>
<evidence type="ECO:0000256" key="6">
    <source>
        <dbReference type="SAM" id="MobiDB-lite"/>
    </source>
</evidence>
<dbReference type="InterPro" id="IPR045062">
    <property type="entry name" value="Cyt_c_biogenesis_CcsA/CcmC"/>
</dbReference>
<feature type="transmembrane region" description="Helical" evidence="7">
    <location>
        <begin position="109"/>
        <end position="127"/>
    </location>
</feature>
<keyword evidence="10" id="KW-1185">Reference proteome</keyword>
<keyword evidence="2 7" id="KW-0812">Transmembrane</keyword>
<feature type="transmembrane region" description="Helical" evidence="7">
    <location>
        <begin position="21"/>
        <end position="43"/>
    </location>
</feature>
<evidence type="ECO:0000256" key="3">
    <source>
        <dbReference type="ARBA" id="ARBA00022748"/>
    </source>
</evidence>
<feature type="transmembrane region" description="Helical" evidence="7">
    <location>
        <begin position="296"/>
        <end position="315"/>
    </location>
</feature>
<comment type="subcellular location">
    <subcellularLocation>
        <location evidence="1">Membrane</location>
        <topology evidence="1">Multi-pass membrane protein</topology>
    </subcellularLocation>
</comment>
<comment type="caution">
    <text evidence="9">The sequence shown here is derived from an EMBL/GenBank/DDBJ whole genome shotgun (WGS) entry which is preliminary data.</text>
</comment>
<evidence type="ECO:0000313" key="9">
    <source>
        <dbReference type="EMBL" id="TWP34695.1"/>
    </source>
</evidence>
<evidence type="ECO:0000256" key="2">
    <source>
        <dbReference type="ARBA" id="ARBA00022692"/>
    </source>
</evidence>